<name>A0A1B6I5P1_9HEMI</name>
<proteinExistence type="predicted"/>
<gene>
    <name evidence="1" type="ORF">g.5042</name>
</gene>
<reference evidence="1" key="1">
    <citation type="submission" date="2015-11" db="EMBL/GenBank/DDBJ databases">
        <title>De novo transcriptome assembly of four potential Pierce s Disease insect vectors from Arizona vineyards.</title>
        <authorList>
            <person name="Tassone E.E."/>
        </authorList>
    </citation>
    <scope>NUCLEOTIDE SEQUENCE</scope>
</reference>
<accession>A0A1B6I5P1</accession>
<evidence type="ECO:0000313" key="1">
    <source>
        <dbReference type="EMBL" id="JAS82239.1"/>
    </source>
</evidence>
<dbReference type="EMBL" id="GECU01025467">
    <property type="protein sequence ID" value="JAS82239.1"/>
    <property type="molecule type" value="Transcribed_RNA"/>
</dbReference>
<protein>
    <submittedName>
        <fullName evidence="1">Uncharacterized protein</fullName>
    </submittedName>
</protein>
<feature type="non-terminal residue" evidence="1">
    <location>
        <position position="1"/>
    </location>
</feature>
<dbReference type="AlphaFoldDB" id="A0A1B6I5P1"/>
<feature type="non-terminal residue" evidence="1">
    <location>
        <position position="202"/>
    </location>
</feature>
<organism evidence="1">
    <name type="scientific">Homalodisca liturata</name>
    <dbReference type="NCBI Taxonomy" id="320908"/>
    <lineage>
        <taxon>Eukaryota</taxon>
        <taxon>Metazoa</taxon>
        <taxon>Ecdysozoa</taxon>
        <taxon>Arthropoda</taxon>
        <taxon>Hexapoda</taxon>
        <taxon>Insecta</taxon>
        <taxon>Pterygota</taxon>
        <taxon>Neoptera</taxon>
        <taxon>Paraneoptera</taxon>
        <taxon>Hemiptera</taxon>
        <taxon>Auchenorrhyncha</taxon>
        <taxon>Membracoidea</taxon>
        <taxon>Cicadellidae</taxon>
        <taxon>Cicadellinae</taxon>
        <taxon>Proconiini</taxon>
        <taxon>Homalodisca</taxon>
    </lineage>
</organism>
<sequence length="202" mass="23025">VPNPQFLALCTLASPFCELASVTRQLLSVSKLLLCYLVECVLSVMALSKKITHSEFYCPIFGYPKELPVSKLPSYEDVLKCFFLEHYNLAVETNNKLLNNNSFSQNSNIVAPKVKQLFDKSSIPTVSLYRIVQMINAYNNSYRGLMKSYKRDKEKDSFKKKVEEFKQKSLRLFDISACKCTITLDCNCRKAVDLCECPVSIV</sequence>